<dbReference type="InterPro" id="IPR043454">
    <property type="entry name" value="NPH3/RPT2-like"/>
</dbReference>
<evidence type="ECO:0000259" key="7">
    <source>
        <dbReference type="PROSITE" id="PS51649"/>
    </source>
</evidence>
<dbReference type="STRING" id="3983.A0A251JXA3"/>
<keyword evidence="9" id="KW-1185">Reference proteome</keyword>
<dbReference type="AlphaFoldDB" id="A0A251JXA3"/>
<dbReference type="InterPro" id="IPR000210">
    <property type="entry name" value="BTB/POZ_dom"/>
</dbReference>
<dbReference type="SUPFAM" id="SSF54695">
    <property type="entry name" value="POZ domain"/>
    <property type="match status" value="1"/>
</dbReference>
<dbReference type="Pfam" id="PF03000">
    <property type="entry name" value="NPH3"/>
    <property type="match status" value="1"/>
</dbReference>
<dbReference type="UniPathway" id="UPA00143"/>
<feature type="region of interest" description="Disordered" evidence="5">
    <location>
        <begin position="361"/>
        <end position="381"/>
    </location>
</feature>
<dbReference type="OrthoDB" id="624345at2759"/>
<evidence type="ECO:0000313" key="9">
    <source>
        <dbReference type="Proteomes" id="UP000091857"/>
    </source>
</evidence>
<evidence type="ECO:0000259" key="6">
    <source>
        <dbReference type="PROSITE" id="PS50097"/>
    </source>
</evidence>
<comment type="similarity">
    <text evidence="3">Belongs to the NPH3 family.</text>
</comment>
<dbReference type="Gramene" id="Manes.13G045700.11.v8.1">
    <property type="protein sequence ID" value="Manes.13G045700.11.v8.1.CDS"/>
    <property type="gene ID" value="Manes.13G045700.v8.1"/>
</dbReference>
<evidence type="ECO:0000313" key="8">
    <source>
        <dbReference type="EMBL" id="OAY32784.1"/>
    </source>
</evidence>
<dbReference type="InterPro" id="IPR011333">
    <property type="entry name" value="SKP1/BTB/POZ_sf"/>
</dbReference>
<dbReference type="GO" id="GO:0016567">
    <property type="term" value="P:protein ubiquitination"/>
    <property type="evidence" value="ECO:0007669"/>
    <property type="project" value="UniProtKB-UniPathway"/>
</dbReference>
<name>A0A251JXA3_MANES</name>
<sequence>MDKLHHHQQQQQQLSLPKCSRQRCNEWIFRDVPSDITIEVNGGTFALHKFPLVSRSGRIRKLVAEHRDADISRVELLNLPGGAEPFELAAKFCYGINFEITSANVAQLCCVSDYLEMNEEFSKDNLGSRAEEYLESIVCKNLEMCVEVLQQCENLLPLADELKIVSRCIDSIASKACAEQIASSFSRLEYSSSGRLHMNKQAKCEGDWWIEDLSVLRIDLYQRVMTAMKCRGVRPESIGASLVNYAQKELTKKSSLWNPSSQTKIDLISTGHERLVVETIVNLLPVEKLAVPISFLFGLLRSAVMLDCTIACRLDLERRIGSQLDIATIDDLLIPSFRHAGDTLFDVDTVHRILVNFSQQDDSEDDMEDASVFESDSPRSPSQTALFKVSKLADNYLAEIAPDANLKLSKFMVIAETLPAHARTIHDGLYRAIDIYLKAHQGLSDSDRKKLCKLIDFQKLSQEAGAHAAQNERLPLQAIVQVLYFEQIRLRNSLCCSYGDEDHKPMHQSWRISSGALSAAMSPRDNYASLRRENRELKLELARLRMRLNDLEKEHVCMKRDMQKSHSRKFMSSFSKKIGKLSFFGHSSSRGSSSPSKHSHRTDSRVIERTCASTD</sequence>
<dbReference type="EMBL" id="CM004399">
    <property type="protein sequence ID" value="OAY32784.1"/>
    <property type="molecule type" value="Genomic_DNA"/>
</dbReference>
<comment type="pathway">
    <text evidence="1">Protein modification; protein ubiquitination.</text>
</comment>
<evidence type="ECO:0000256" key="3">
    <source>
        <dbReference type="PROSITE-ProRule" id="PRU00982"/>
    </source>
</evidence>
<feature type="region of interest" description="Disordered" evidence="5">
    <location>
        <begin position="585"/>
        <end position="615"/>
    </location>
</feature>
<organism evidence="8 9">
    <name type="scientific">Manihot esculenta</name>
    <name type="common">Cassava</name>
    <name type="synonym">Jatropha manihot</name>
    <dbReference type="NCBI Taxonomy" id="3983"/>
    <lineage>
        <taxon>Eukaryota</taxon>
        <taxon>Viridiplantae</taxon>
        <taxon>Streptophyta</taxon>
        <taxon>Embryophyta</taxon>
        <taxon>Tracheophyta</taxon>
        <taxon>Spermatophyta</taxon>
        <taxon>Magnoliopsida</taxon>
        <taxon>eudicotyledons</taxon>
        <taxon>Gunneridae</taxon>
        <taxon>Pentapetalae</taxon>
        <taxon>rosids</taxon>
        <taxon>fabids</taxon>
        <taxon>Malpighiales</taxon>
        <taxon>Euphorbiaceae</taxon>
        <taxon>Crotonoideae</taxon>
        <taxon>Manihoteae</taxon>
        <taxon>Manihot</taxon>
    </lineage>
</organism>
<dbReference type="PROSITE" id="PS51649">
    <property type="entry name" value="NPH3"/>
    <property type="match status" value="1"/>
</dbReference>
<keyword evidence="2" id="KW-0833">Ubl conjugation pathway</keyword>
<dbReference type="PANTHER" id="PTHR32370">
    <property type="entry name" value="OS12G0117600 PROTEIN"/>
    <property type="match status" value="1"/>
</dbReference>
<accession>A0A251JXA3</accession>
<dbReference type="Gene3D" id="3.30.710.10">
    <property type="entry name" value="Potassium Channel Kv1.1, Chain A"/>
    <property type="match status" value="1"/>
</dbReference>
<evidence type="ECO:0008006" key="10">
    <source>
        <dbReference type="Google" id="ProtNLM"/>
    </source>
</evidence>
<dbReference type="Proteomes" id="UP000091857">
    <property type="component" value="Chromosome 13"/>
</dbReference>
<dbReference type="Gramene" id="Manes.13G045700.5.v8.1">
    <property type="protein sequence ID" value="Manes.13G045700.5.v8.1.CDS"/>
    <property type="gene ID" value="Manes.13G045700.v8.1"/>
</dbReference>
<dbReference type="EMBL" id="CM004399">
    <property type="protein sequence ID" value="OAY32785.1"/>
    <property type="molecule type" value="Genomic_DNA"/>
</dbReference>
<evidence type="ECO:0000256" key="1">
    <source>
        <dbReference type="ARBA" id="ARBA00004906"/>
    </source>
</evidence>
<reference evidence="8 9" key="1">
    <citation type="submission" date="2016-02" db="EMBL/GenBank/DDBJ databases">
        <title>WGS assembly of Manihot esculenta.</title>
        <authorList>
            <person name="Bredeson J.V."/>
            <person name="Prochnik S.E."/>
            <person name="Lyons J.B."/>
            <person name="Schmutz J."/>
            <person name="Grimwood J."/>
            <person name="Vrebalov J."/>
            <person name="Bart R.S."/>
            <person name="Amuge T."/>
            <person name="Ferguson M.E."/>
            <person name="Green R."/>
            <person name="Putnam N."/>
            <person name="Stites J."/>
            <person name="Rounsley S."/>
            <person name="Rokhsar D.S."/>
        </authorList>
    </citation>
    <scope>NUCLEOTIDE SEQUENCE [LARGE SCALE GENOMIC DNA]</scope>
    <source>
        <strain evidence="9">cv. AM560-2</strain>
        <tissue evidence="8">Leaf</tissue>
    </source>
</reference>
<keyword evidence="4" id="KW-0175">Coiled coil</keyword>
<feature type="domain" description="BTB" evidence="6">
    <location>
        <begin position="34"/>
        <end position="102"/>
    </location>
</feature>
<protein>
    <recommendedName>
        <fullName evidence="10">NPH3 domain-containing protein</fullName>
    </recommendedName>
</protein>
<feature type="coiled-coil region" evidence="4">
    <location>
        <begin position="527"/>
        <end position="561"/>
    </location>
</feature>
<dbReference type="Pfam" id="PF00651">
    <property type="entry name" value="BTB"/>
    <property type="match status" value="1"/>
</dbReference>
<dbReference type="InterPro" id="IPR027356">
    <property type="entry name" value="NPH3_dom"/>
</dbReference>
<proteinExistence type="inferred from homology"/>
<evidence type="ECO:0000256" key="2">
    <source>
        <dbReference type="ARBA" id="ARBA00022786"/>
    </source>
</evidence>
<feature type="compositionally biased region" description="Acidic residues" evidence="5">
    <location>
        <begin position="361"/>
        <end position="371"/>
    </location>
</feature>
<feature type="domain" description="NPH3" evidence="7">
    <location>
        <begin position="207"/>
        <end position="489"/>
    </location>
</feature>
<dbReference type="PROSITE" id="PS50097">
    <property type="entry name" value="BTB"/>
    <property type="match status" value="1"/>
</dbReference>
<evidence type="ECO:0000256" key="5">
    <source>
        <dbReference type="SAM" id="MobiDB-lite"/>
    </source>
</evidence>
<gene>
    <name evidence="8" type="ORF">MANES_13G045700</name>
</gene>
<feature type="compositionally biased region" description="Low complexity" evidence="5">
    <location>
        <begin position="585"/>
        <end position="596"/>
    </location>
</feature>
<evidence type="ECO:0000256" key="4">
    <source>
        <dbReference type="SAM" id="Coils"/>
    </source>
</evidence>